<name>A0A194XB43_MOLSC</name>
<dbReference type="RefSeq" id="XP_018071746.1">
    <property type="nucleotide sequence ID" value="XM_018217567.1"/>
</dbReference>
<keyword evidence="3" id="KW-0479">Metal-binding</keyword>
<keyword evidence="2" id="KW-0719">Serine esterase</keyword>
<keyword evidence="6" id="KW-0106">Calcium</keyword>
<dbReference type="Gene3D" id="3.40.50.1820">
    <property type="entry name" value="alpha/beta hydrolase"/>
    <property type="match status" value="1"/>
</dbReference>
<evidence type="ECO:0000256" key="3">
    <source>
        <dbReference type="ARBA" id="ARBA00022723"/>
    </source>
</evidence>
<dbReference type="InterPro" id="IPR011118">
    <property type="entry name" value="Tannase/feruloyl_esterase"/>
</dbReference>
<evidence type="ECO:0000256" key="5">
    <source>
        <dbReference type="ARBA" id="ARBA00022801"/>
    </source>
</evidence>
<organism evidence="9 10">
    <name type="scientific">Mollisia scopiformis</name>
    <name type="common">Conifer needle endophyte fungus</name>
    <name type="synonym">Phialocephala scopiformis</name>
    <dbReference type="NCBI Taxonomy" id="149040"/>
    <lineage>
        <taxon>Eukaryota</taxon>
        <taxon>Fungi</taxon>
        <taxon>Dikarya</taxon>
        <taxon>Ascomycota</taxon>
        <taxon>Pezizomycotina</taxon>
        <taxon>Leotiomycetes</taxon>
        <taxon>Helotiales</taxon>
        <taxon>Mollisiaceae</taxon>
        <taxon>Mollisia</taxon>
    </lineage>
</organism>
<evidence type="ECO:0000256" key="7">
    <source>
        <dbReference type="ARBA" id="ARBA00023157"/>
    </source>
</evidence>
<evidence type="ECO:0000256" key="1">
    <source>
        <dbReference type="ARBA" id="ARBA00006249"/>
    </source>
</evidence>
<dbReference type="GO" id="GO:0030600">
    <property type="term" value="F:feruloyl esterase activity"/>
    <property type="evidence" value="ECO:0007669"/>
    <property type="project" value="UniProtKB-ARBA"/>
</dbReference>
<evidence type="ECO:0000256" key="8">
    <source>
        <dbReference type="RuleBase" id="RU361238"/>
    </source>
</evidence>
<dbReference type="AlphaFoldDB" id="A0A194XB43"/>
<evidence type="ECO:0000256" key="6">
    <source>
        <dbReference type="ARBA" id="ARBA00022837"/>
    </source>
</evidence>
<dbReference type="SUPFAM" id="SSF53474">
    <property type="entry name" value="alpha/beta-Hydrolases"/>
    <property type="match status" value="1"/>
</dbReference>
<accession>A0A194XB43</accession>
<dbReference type="KEGG" id="psco:LY89DRAFT_706987"/>
<keyword evidence="4" id="KW-0732">Signal</keyword>
<dbReference type="EC" id="3.1.1.-" evidence="8"/>
<evidence type="ECO:0000313" key="9">
    <source>
        <dbReference type="EMBL" id="KUJ17391.1"/>
    </source>
</evidence>
<dbReference type="GO" id="GO:0046872">
    <property type="term" value="F:metal ion binding"/>
    <property type="evidence" value="ECO:0007669"/>
    <property type="project" value="UniProtKB-KW"/>
</dbReference>
<evidence type="ECO:0000256" key="2">
    <source>
        <dbReference type="ARBA" id="ARBA00022487"/>
    </source>
</evidence>
<proteinExistence type="inferred from homology"/>
<dbReference type="GeneID" id="28827293"/>
<dbReference type="OrthoDB" id="3039123at2759"/>
<dbReference type="PANTHER" id="PTHR33938:SF8">
    <property type="entry name" value="CARBOXYLIC ESTER HYDROLASE"/>
    <property type="match status" value="1"/>
</dbReference>
<dbReference type="PANTHER" id="PTHR33938">
    <property type="entry name" value="FERULOYL ESTERASE B-RELATED"/>
    <property type="match status" value="1"/>
</dbReference>
<dbReference type="EMBL" id="KQ947414">
    <property type="protein sequence ID" value="KUJ17391.1"/>
    <property type="molecule type" value="Genomic_DNA"/>
</dbReference>
<keyword evidence="7" id="KW-1015">Disulfide bond</keyword>
<evidence type="ECO:0000313" key="10">
    <source>
        <dbReference type="Proteomes" id="UP000070700"/>
    </source>
</evidence>
<keyword evidence="5 8" id="KW-0378">Hydrolase</keyword>
<dbReference type="Pfam" id="PF07519">
    <property type="entry name" value="Tannase"/>
    <property type="match status" value="1"/>
</dbReference>
<sequence length="523" mass="56688">MKPIPAPHLLLVSPSLCSANTFKTPTVHGAKFLSLEATLVSNYSAHIPLGYYMNNGAVNVTDVAFCNITVSYTHPGENDIVHVQIWMPSDHWNGRMQGIGGGGYSAGLFELSFVGMTAAVGEGYAAVSTDAGLSSRDPRTWALLSPGNVNLYLLQNLASVSLNDAALIGKAIIQEFYGQSPVYSYWHGCSQGGRQGLMLAQRYPDAYDGVAAAAPAINWSEFGISDYWPTFFMDQLGKYPFPCELDALTAAAVQECDGNDGVLDGVITDPSLCTFDPKTMIGKVIDCRDTGGPLKISSVATTVVEVSWNGPRSVDNSSLWYGMSQDAVLTGARGIAGTSCTNETCTRSPFILSEDWIKLFILKNSSADLSTMSHADVDHIFHASVQEYHSMIGTADPDIREFRDKGGKMITYHGLADEVIPPMGSKHYYDSVTSLDPSVHDYYRLFFAPGIAHCFGGSGAYPDTTFAALRQWVENGTAPDVLNATSISYTRSVTFSRPLCPYPQKQYYDGTGDVNSRESFYCK</sequence>
<gene>
    <name evidence="9" type="ORF">LY89DRAFT_706987</name>
</gene>
<comment type="similarity">
    <text evidence="1 8">Belongs to the tannase family.</text>
</comment>
<keyword evidence="10" id="KW-1185">Reference proteome</keyword>
<dbReference type="InParanoid" id="A0A194XB43"/>
<reference evidence="9 10" key="1">
    <citation type="submission" date="2015-10" db="EMBL/GenBank/DDBJ databases">
        <title>Full genome of DAOMC 229536 Phialocephala scopiformis, a fungal endophyte of spruce producing the potent anti-insectan compound rugulosin.</title>
        <authorList>
            <consortium name="DOE Joint Genome Institute"/>
            <person name="Walker A.K."/>
            <person name="Frasz S.L."/>
            <person name="Seifert K.A."/>
            <person name="Miller J.D."/>
            <person name="Mondo S.J."/>
            <person name="Labutti K."/>
            <person name="Lipzen A."/>
            <person name="Dockter R."/>
            <person name="Kennedy M."/>
            <person name="Grigoriev I.V."/>
            <person name="Spatafora J.W."/>
        </authorList>
    </citation>
    <scope>NUCLEOTIDE SEQUENCE [LARGE SCALE GENOMIC DNA]</scope>
    <source>
        <strain evidence="9 10">CBS 120377</strain>
    </source>
</reference>
<dbReference type="InterPro" id="IPR029058">
    <property type="entry name" value="AB_hydrolase_fold"/>
</dbReference>
<protein>
    <recommendedName>
        <fullName evidence="8">Carboxylic ester hydrolase</fullName>
        <ecNumber evidence="8">3.1.1.-</ecNumber>
    </recommendedName>
</protein>
<evidence type="ECO:0000256" key="4">
    <source>
        <dbReference type="ARBA" id="ARBA00022729"/>
    </source>
</evidence>
<dbReference type="Proteomes" id="UP000070700">
    <property type="component" value="Unassembled WGS sequence"/>
</dbReference>